<dbReference type="GO" id="GO:0005743">
    <property type="term" value="C:mitochondrial inner membrane"/>
    <property type="evidence" value="ECO:0007669"/>
    <property type="project" value="UniProtKB-SubCell"/>
</dbReference>
<accession>A0A3N4LHE5</accession>
<dbReference type="EMBL" id="ML121553">
    <property type="protein sequence ID" value="RPB22287.1"/>
    <property type="molecule type" value="Genomic_DNA"/>
</dbReference>
<keyword evidence="7" id="KW-0496">Mitochondrion</keyword>
<evidence type="ECO:0000256" key="6">
    <source>
        <dbReference type="ARBA" id="ARBA00023098"/>
    </source>
</evidence>
<comment type="subcellular location">
    <subcellularLocation>
        <location evidence="1">Mitochondrion inner membrane</location>
        <topology evidence="1">Peripheral membrane protein</topology>
        <orientation evidence="1">Intermembrane side</orientation>
    </subcellularLocation>
    <subcellularLocation>
        <location evidence="10">Mitochondrion outer membrane</location>
        <topology evidence="10">Peripheral membrane protein</topology>
        <orientation evidence="10">Intermembrane side</orientation>
    </subcellularLocation>
</comment>
<dbReference type="SMART" id="SM00563">
    <property type="entry name" value="PlsC"/>
    <property type="match status" value="1"/>
</dbReference>
<evidence type="ECO:0000313" key="14">
    <source>
        <dbReference type="EMBL" id="RPB22287.1"/>
    </source>
</evidence>
<dbReference type="GO" id="GO:0007007">
    <property type="term" value="P:inner mitochondrial membrane organization"/>
    <property type="evidence" value="ECO:0007669"/>
    <property type="project" value="TreeGrafter"/>
</dbReference>
<evidence type="ECO:0000256" key="1">
    <source>
        <dbReference type="ARBA" id="ARBA00004137"/>
    </source>
</evidence>
<reference evidence="14 15" key="1">
    <citation type="journal article" date="2018" name="Nat. Ecol. Evol.">
        <title>Pezizomycetes genomes reveal the molecular basis of ectomycorrhizal truffle lifestyle.</title>
        <authorList>
            <person name="Murat C."/>
            <person name="Payen T."/>
            <person name="Noel B."/>
            <person name="Kuo A."/>
            <person name="Morin E."/>
            <person name="Chen J."/>
            <person name="Kohler A."/>
            <person name="Krizsan K."/>
            <person name="Balestrini R."/>
            <person name="Da Silva C."/>
            <person name="Montanini B."/>
            <person name="Hainaut M."/>
            <person name="Levati E."/>
            <person name="Barry K.W."/>
            <person name="Belfiori B."/>
            <person name="Cichocki N."/>
            <person name="Clum A."/>
            <person name="Dockter R.B."/>
            <person name="Fauchery L."/>
            <person name="Guy J."/>
            <person name="Iotti M."/>
            <person name="Le Tacon F."/>
            <person name="Lindquist E.A."/>
            <person name="Lipzen A."/>
            <person name="Malagnac F."/>
            <person name="Mello A."/>
            <person name="Molinier V."/>
            <person name="Miyauchi S."/>
            <person name="Poulain J."/>
            <person name="Riccioni C."/>
            <person name="Rubini A."/>
            <person name="Sitrit Y."/>
            <person name="Splivallo R."/>
            <person name="Traeger S."/>
            <person name="Wang M."/>
            <person name="Zifcakova L."/>
            <person name="Wipf D."/>
            <person name="Zambonelli A."/>
            <person name="Paolocci F."/>
            <person name="Nowrousian M."/>
            <person name="Ottonello S."/>
            <person name="Baldrian P."/>
            <person name="Spatafora J.W."/>
            <person name="Henrissat B."/>
            <person name="Nagy L.G."/>
            <person name="Aury J.M."/>
            <person name="Wincker P."/>
            <person name="Grigoriev I.V."/>
            <person name="Bonfante P."/>
            <person name="Martin F.M."/>
        </authorList>
    </citation>
    <scope>NUCLEOTIDE SEQUENCE [LARGE SCALE GENOMIC DNA]</scope>
    <source>
        <strain evidence="14 15">ATCC MYA-4762</strain>
    </source>
</reference>
<keyword evidence="8" id="KW-0472">Membrane</keyword>
<keyword evidence="4" id="KW-1000">Mitochondrion outer membrane</keyword>
<evidence type="ECO:0000259" key="13">
    <source>
        <dbReference type="SMART" id="SM00563"/>
    </source>
</evidence>
<organism evidence="14 15">
    <name type="scientific">Terfezia boudieri ATCC MYA-4762</name>
    <dbReference type="NCBI Taxonomy" id="1051890"/>
    <lineage>
        <taxon>Eukaryota</taxon>
        <taxon>Fungi</taxon>
        <taxon>Dikarya</taxon>
        <taxon>Ascomycota</taxon>
        <taxon>Pezizomycotina</taxon>
        <taxon>Pezizomycetes</taxon>
        <taxon>Pezizales</taxon>
        <taxon>Pezizaceae</taxon>
        <taxon>Terfezia</taxon>
    </lineage>
</organism>
<keyword evidence="3" id="KW-0808">Transferase</keyword>
<keyword evidence="15" id="KW-1185">Reference proteome</keyword>
<name>A0A3N4LHE5_9PEZI</name>
<evidence type="ECO:0000256" key="12">
    <source>
        <dbReference type="RuleBase" id="RU365062"/>
    </source>
</evidence>
<dbReference type="GO" id="GO:0035965">
    <property type="term" value="P:cardiolipin acyl-chain remodeling"/>
    <property type="evidence" value="ECO:0007669"/>
    <property type="project" value="TreeGrafter"/>
</dbReference>
<dbReference type="GO" id="GO:0047184">
    <property type="term" value="F:1-acylglycerophosphocholine O-acyltransferase activity"/>
    <property type="evidence" value="ECO:0007669"/>
    <property type="project" value="TreeGrafter"/>
</dbReference>
<keyword evidence="9" id="KW-0012">Acyltransferase</keyword>
<keyword evidence="5" id="KW-0999">Mitochondrion inner membrane</keyword>
<sequence>MNPSPLWNGASTATIATVGILCRMFLLGTQRKFEVEGLEQFLQFMEERKAKSNMGGLVTVSNHTSVLDDPLMWGAIPIRHLFSPVSVRWGLGSHDICFTSRARSLLFSLGQVLPTHRLRKSPAGLGGLFQPALDESVRLLSHLTQPQWVHIFPEGRVHQHPTYQMRYFKWGVSRCILEPPTTPTVIPIFIEGFSDIMHESREFPRFLPRVRKNVKVAFGKPVDAARWEDVRGEWEKLCEVHGFGKGRVGDSQIMPQEMKTGEDAVRLRIKTAARVREEVVKLRRELGWPEEEPMAKFMETYKEAGMTKDGRTAEGAWEKEI</sequence>
<dbReference type="FunCoup" id="A0A3N4LHE5">
    <property type="interactions" value="106"/>
</dbReference>
<protein>
    <recommendedName>
        <fullName evidence="12">Tafazzin family protein</fullName>
    </recommendedName>
</protein>
<dbReference type="Pfam" id="PF01553">
    <property type="entry name" value="Acyltransferase"/>
    <property type="match status" value="1"/>
</dbReference>
<feature type="domain" description="Phospholipid/glycerol acyltransferase" evidence="13">
    <location>
        <begin position="57"/>
        <end position="193"/>
    </location>
</feature>
<dbReference type="Proteomes" id="UP000267821">
    <property type="component" value="Unassembled WGS sequence"/>
</dbReference>
<dbReference type="AlphaFoldDB" id="A0A3N4LHE5"/>
<evidence type="ECO:0000256" key="2">
    <source>
        <dbReference type="ARBA" id="ARBA00010524"/>
    </source>
</evidence>
<proteinExistence type="inferred from homology"/>
<evidence type="ECO:0000256" key="9">
    <source>
        <dbReference type="ARBA" id="ARBA00023315"/>
    </source>
</evidence>
<dbReference type="PRINTS" id="PR00979">
    <property type="entry name" value="TAFAZZIN"/>
</dbReference>
<gene>
    <name evidence="14" type="ORF">L211DRAFT_789021</name>
</gene>
<evidence type="ECO:0000313" key="15">
    <source>
        <dbReference type="Proteomes" id="UP000267821"/>
    </source>
</evidence>
<dbReference type="InterPro" id="IPR002123">
    <property type="entry name" value="Plipid/glycerol_acylTrfase"/>
</dbReference>
<dbReference type="InterPro" id="IPR000872">
    <property type="entry name" value="Tafazzin"/>
</dbReference>
<dbReference type="SUPFAM" id="SSF69593">
    <property type="entry name" value="Glycerol-3-phosphate (1)-acyltransferase"/>
    <property type="match status" value="1"/>
</dbReference>
<evidence type="ECO:0000256" key="5">
    <source>
        <dbReference type="ARBA" id="ARBA00022792"/>
    </source>
</evidence>
<dbReference type="GO" id="GO:0005741">
    <property type="term" value="C:mitochondrial outer membrane"/>
    <property type="evidence" value="ECO:0007669"/>
    <property type="project" value="UniProtKB-SubCell"/>
</dbReference>
<keyword evidence="6" id="KW-0443">Lipid metabolism</keyword>
<evidence type="ECO:0000256" key="10">
    <source>
        <dbReference type="ARBA" id="ARBA00024323"/>
    </source>
</evidence>
<dbReference type="InParanoid" id="A0A3N4LHE5"/>
<evidence type="ECO:0000256" key="4">
    <source>
        <dbReference type="ARBA" id="ARBA00022787"/>
    </source>
</evidence>
<dbReference type="PANTHER" id="PTHR12497:SF0">
    <property type="entry name" value="TAFAZZIN"/>
    <property type="match status" value="1"/>
</dbReference>
<evidence type="ECO:0000256" key="3">
    <source>
        <dbReference type="ARBA" id="ARBA00022679"/>
    </source>
</evidence>
<comment type="catalytic activity">
    <reaction evidence="11">
        <text>1'-[1,2-diacyl-sn-glycero-3-phospho],3'-[1-acyl-sn-glycero-3-phospho]-glycerol + a 1,2-diacyl-sn-glycero-3-phosphocholine = a cardiolipin + a 1-acyl-sn-glycero-3-phosphocholine</text>
        <dbReference type="Rhea" id="RHEA:33731"/>
        <dbReference type="ChEBI" id="CHEBI:57643"/>
        <dbReference type="ChEBI" id="CHEBI:58168"/>
        <dbReference type="ChEBI" id="CHEBI:62237"/>
        <dbReference type="ChEBI" id="CHEBI:64743"/>
    </reaction>
    <physiologicalReaction direction="left-to-right" evidence="11">
        <dbReference type="Rhea" id="RHEA:33732"/>
    </physiologicalReaction>
    <physiologicalReaction direction="right-to-left" evidence="11">
        <dbReference type="Rhea" id="RHEA:33733"/>
    </physiologicalReaction>
</comment>
<evidence type="ECO:0000256" key="11">
    <source>
        <dbReference type="ARBA" id="ARBA00047906"/>
    </source>
</evidence>
<evidence type="ECO:0000256" key="8">
    <source>
        <dbReference type="ARBA" id="ARBA00023136"/>
    </source>
</evidence>
<dbReference type="PANTHER" id="PTHR12497">
    <property type="entry name" value="TAZ PROTEIN TAFAZZIN"/>
    <property type="match status" value="1"/>
</dbReference>
<dbReference type="OrthoDB" id="193467at2759"/>
<dbReference type="CDD" id="cd07989">
    <property type="entry name" value="LPLAT_AGPAT-like"/>
    <property type="match status" value="1"/>
</dbReference>
<evidence type="ECO:0000256" key="7">
    <source>
        <dbReference type="ARBA" id="ARBA00023128"/>
    </source>
</evidence>
<comment type="similarity">
    <text evidence="2 12">Belongs to the taffazin family.</text>
</comment>
<dbReference type="STRING" id="1051890.A0A3N4LHE5"/>